<feature type="coiled-coil region" evidence="1">
    <location>
        <begin position="28"/>
        <end position="149"/>
    </location>
</feature>
<reference evidence="4" key="1">
    <citation type="submission" date="2024-04" db="EMBL/GenBank/DDBJ databases">
        <title>Salinicola lusitanus LLJ914,a marine bacterium isolated from the Okinawa Trough.</title>
        <authorList>
            <person name="Li J."/>
        </authorList>
    </citation>
    <scope>NUCLEOTIDE SEQUENCE [LARGE SCALE GENOMIC DNA]</scope>
</reference>
<proteinExistence type="predicted"/>
<sequence length="163" mass="19701">MELEPNTSHLGGHLEQEQAQSLDFQSCLQEIQFENQELKRALEAEQEERENERREREMKDERIRIHLEECHRCFDHNLELLEEERNNNEVLKEELLKERAEKEELVKQKQGKQMEEQEAAVCEQQVSQKEERERAIAEAREAFEDEKVELRYQLQSFVPDVFF</sequence>
<organism evidence="3 4">
    <name type="scientific">Mugilogobius chulae</name>
    <name type="common">yellowstripe goby</name>
    <dbReference type="NCBI Taxonomy" id="88201"/>
    <lineage>
        <taxon>Eukaryota</taxon>
        <taxon>Metazoa</taxon>
        <taxon>Chordata</taxon>
        <taxon>Craniata</taxon>
        <taxon>Vertebrata</taxon>
        <taxon>Euteleostomi</taxon>
        <taxon>Actinopterygii</taxon>
        <taxon>Neopterygii</taxon>
        <taxon>Teleostei</taxon>
        <taxon>Neoteleostei</taxon>
        <taxon>Acanthomorphata</taxon>
        <taxon>Gobiaria</taxon>
        <taxon>Gobiiformes</taxon>
        <taxon>Gobioidei</taxon>
        <taxon>Gobiidae</taxon>
        <taxon>Gobionellinae</taxon>
        <taxon>Mugilogobius</taxon>
    </lineage>
</organism>
<comment type="caution">
    <text evidence="3">The sequence shown here is derived from an EMBL/GenBank/DDBJ whole genome shotgun (WGS) entry which is preliminary data.</text>
</comment>
<accession>A0AAW0MEW0</accession>
<evidence type="ECO:0000313" key="3">
    <source>
        <dbReference type="EMBL" id="KAK7877289.1"/>
    </source>
</evidence>
<evidence type="ECO:0000313" key="4">
    <source>
        <dbReference type="Proteomes" id="UP001460270"/>
    </source>
</evidence>
<keyword evidence="4" id="KW-1185">Reference proteome</keyword>
<protein>
    <submittedName>
        <fullName evidence="3">Uncharacterized protein</fullName>
    </submittedName>
</protein>
<feature type="region of interest" description="Disordered" evidence="2">
    <location>
        <begin position="1"/>
        <end position="21"/>
    </location>
</feature>
<evidence type="ECO:0000256" key="2">
    <source>
        <dbReference type="SAM" id="MobiDB-lite"/>
    </source>
</evidence>
<dbReference type="AlphaFoldDB" id="A0AAW0MEW0"/>
<name>A0AAW0MEW0_9GOBI</name>
<dbReference type="EMBL" id="JBBPFD010000704">
    <property type="protein sequence ID" value="KAK7877289.1"/>
    <property type="molecule type" value="Genomic_DNA"/>
</dbReference>
<gene>
    <name evidence="3" type="ORF">WMY93_032004</name>
</gene>
<dbReference type="Proteomes" id="UP001460270">
    <property type="component" value="Unassembled WGS sequence"/>
</dbReference>
<keyword evidence="1" id="KW-0175">Coiled coil</keyword>
<evidence type="ECO:0000256" key="1">
    <source>
        <dbReference type="SAM" id="Coils"/>
    </source>
</evidence>